<keyword evidence="6 7" id="KW-0472">Membrane</keyword>
<dbReference type="Proteomes" id="UP000702964">
    <property type="component" value="Unassembled WGS sequence"/>
</dbReference>
<feature type="transmembrane region" description="Helical" evidence="7">
    <location>
        <begin position="640"/>
        <end position="663"/>
    </location>
</feature>
<evidence type="ECO:0000256" key="2">
    <source>
        <dbReference type="ARBA" id="ARBA00022448"/>
    </source>
</evidence>
<organism evidence="9 10">
    <name type="scientific">Phytophthora kernoviae 00238/432</name>
    <dbReference type="NCBI Taxonomy" id="1284355"/>
    <lineage>
        <taxon>Eukaryota</taxon>
        <taxon>Sar</taxon>
        <taxon>Stramenopiles</taxon>
        <taxon>Oomycota</taxon>
        <taxon>Peronosporomycetes</taxon>
        <taxon>Peronosporales</taxon>
        <taxon>Peronosporaceae</taxon>
        <taxon>Phytophthora</taxon>
    </lineage>
</organism>
<evidence type="ECO:0000313" key="10">
    <source>
        <dbReference type="Proteomes" id="UP000702964"/>
    </source>
</evidence>
<evidence type="ECO:0000256" key="3">
    <source>
        <dbReference type="ARBA" id="ARBA00022475"/>
    </source>
</evidence>
<keyword evidence="2" id="KW-0813">Transport</keyword>
<feature type="domain" description="ABC transmembrane type-1" evidence="8">
    <location>
        <begin position="449"/>
        <end position="663"/>
    </location>
</feature>
<dbReference type="InterPro" id="IPR000914">
    <property type="entry name" value="SBP_5_dom"/>
</dbReference>
<feature type="transmembrane region" description="Helical" evidence="7">
    <location>
        <begin position="488"/>
        <end position="517"/>
    </location>
</feature>
<dbReference type="SUPFAM" id="SSF161098">
    <property type="entry name" value="MetI-like"/>
    <property type="match status" value="1"/>
</dbReference>
<evidence type="ECO:0000256" key="6">
    <source>
        <dbReference type="ARBA" id="ARBA00023136"/>
    </source>
</evidence>
<evidence type="ECO:0000313" key="9">
    <source>
        <dbReference type="EMBL" id="KAF4323915.1"/>
    </source>
</evidence>
<sequence length="676" mass="74026">MANVEATDATTVVFTLKSPQSTFISLLTTLGIVPEHAYGSDYAEHPVGSGPYKLVQWDKGQQAIVEANEQYYGKKSTFHKLTFLYLDEDAAFAAAQAGTVDIAAIPAAFSKQQVNGMKMESVKTVDNRGIMFPMQPSGAKSGDGLPAGNDVTSDISIRKAVNVVIDRTALVEGVLEGHGRPAYSVSDDLPWGNPDSVFADADVAEARQILADGGWVDTDGDGIVEKNGTKAEFSLLYFAGDLTRQSLALAAADMVAQAGIKINVEGKSREETKKLAYTNAVLFGWGSHDPLETYNLYSSTHKGEGYYNTGLYSNPTVDHWMQQALQATKEEEALPFWQKAEWDGSTGFSYQGDAPWAWLVNIDHLYLVKNGLNIGEQQIHPHVDPVEAYIGGDMIRVSAEQRSLIEERWGLNDSPLERLFTWGKALIQGDLGTSMIYRQSVADIIQERFMNSVVLMAVAWMFSGLIGFGLGVVAAMRRESWLDRLICWYCYTLASTPVFWIALLLLMVFGVWLGWLPIGLGVPAGMAADQVTWGDRAIHMILPALTLSLTGVAAIALHTRQKLVDVLDSDYILFARARGERDVQLFRRHGFRHVVLPALTLQLASFSELFGGAVLAEQVFSYPGLGQATVQAGLRGDVPLLLGLVLCSAIFVFTGNMLADILYRFIDPRMKEETIG</sequence>
<dbReference type="EMBL" id="AOFI03000030">
    <property type="protein sequence ID" value="KAF4323915.1"/>
    <property type="molecule type" value="Genomic_DNA"/>
</dbReference>
<dbReference type="Gene3D" id="3.10.105.10">
    <property type="entry name" value="Dipeptide-binding Protein, Domain 3"/>
    <property type="match status" value="1"/>
</dbReference>
<dbReference type="Gene3D" id="1.10.3720.10">
    <property type="entry name" value="MetI-like"/>
    <property type="match status" value="1"/>
</dbReference>
<reference evidence="9" key="1">
    <citation type="journal article" date="2015" name="Genom Data">
        <title>Draft genome sequences of Phytophthora kernoviae and Phytophthora ramorum lineage EU2 from Scotland.</title>
        <authorList>
            <person name="Sambles C."/>
            <person name="Schlenzig A."/>
            <person name="O'Neill P."/>
            <person name="Grant M."/>
            <person name="Studholme D.J."/>
        </authorList>
    </citation>
    <scope>NUCLEOTIDE SEQUENCE</scope>
    <source>
        <strain evidence="9">00238/432</strain>
    </source>
</reference>
<dbReference type="Pfam" id="PF00496">
    <property type="entry name" value="SBP_bac_5"/>
    <property type="match status" value="1"/>
</dbReference>
<dbReference type="CDD" id="cd08518">
    <property type="entry name" value="PBP2_NikA_DppA_OppA_like_19"/>
    <property type="match status" value="1"/>
</dbReference>
<evidence type="ECO:0000256" key="5">
    <source>
        <dbReference type="ARBA" id="ARBA00022989"/>
    </source>
</evidence>
<accession>A0A8J4WA69</accession>
<feature type="transmembrane region" description="Helical" evidence="7">
    <location>
        <begin position="453"/>
        <end position="476"/>
    </location>
</feature>
<feature type="transmembrane region" description="Helical" evidence="7">
    <location>
        <begin position="594"/>
        <end position="620"/>
    </location>
</feature>
<dbReference type="Pfam" id="PF00528">
    <property type="entry name" value="BPD_transp_1"/>
    <property type="match status" value="1"/>
</dbReference>
<dbReference type="Gene3D" id="3.40.190.10">
    <property type="entry name" value="Periplasmic binding protein-like II"/>
    <property type="match status" value="1"/>
</dbReference>
<keyword evidence="5 7" id="KW-1133">Transmembrane helix</keyword>
<keyword evidence="4 7" id="KW-0812">Transmembrane</keyword>
<dbReference type="PANTHER" id="PTHR43163:SF9">
    <property type="entry name" value="ABC TRANSPORTER PERMEASE PROTEIN"/>
    <property type="match status" value="1"/>
</dbReference>
<protein>
    <recommendedName>
        <fullName evidence="8">ABC transmembrane type-1 domain-containing protein</fullName>
    </recommendedName>
</protein>
<evidence type="ECO:0000256" key="1">
    <source>
        <dbReference type="ARBA" id="ARBA00004651"/>
    </source>
</evidence>
<name>A0A8J4WA69_9STRA</name>
<dbReference type="InterPro" id="IPR000515">
    <property type="entry name" value="MetI-like"/>
</dbReference>
<dbReference type="PANTHER" id="PTHR43163">
    <property type="entry name" value="DIPEPTIDE TRANSPORT SYSTEM PERMEASE PROTEIN DPPB-RELATED"/>
    <property type="match status" value="1"/>
</dbReference>
<dbReference type="PROSITE" id="PS50928">
    <property type="entry name" value="ABC_TM1"/>
    <property type="match status" value="1"/>
</dbReference>
<evidence type="ECO:0000256" key="4">
    <source>
        <dbReference type="ARBA" id="ARBA00022692"/>
    </source>
</evidence>
<feature type="transmembrane region" description="Helical" evidence="7">
    <location>
        <begin position="537"/>
        <end position="557"/>
    </location>
</feature>
<dbReference type="CDD" id="cd06261">
    <property type="entry name" value="TM_PBP2"/>
    <property type="match status" value="1"/>
</dbReference>
<dbReference type="GO" id="GO:0055085">
    <property type="term" value="P:transmembrane transport"/>
    <property type="evidence" value="ECO:0007669"/>
    <property type="project" value="InterPro"/>
</dbReference>
<dbReference type="SUPFAM" id="SSF53850">
    <property type="entry name" value="Periplasmic binding protein-like II"/>
    <property type="match status" value="1"/>
</dbReference>
<gene>
    <name evidence="9" type="ORF">G195_001842</name>
</gene>
<evidence type="ECO:0000259" key="8">
    <source>
        <dbReference type="PROSITE" id="PS50928"/>
    </source>
</evidence>
<dbReference type="AlphaFoldDB" id="A0A8J4WA69"/>
<keyword evidence="3" id="KW-1003">Cell membrane</keyword>
<evidence type="ECO:0000256" key="7">
    <source>
        <dbReference type="SAM" id="Phobius"/>
    </source>
</evidence>
<dbReference type="GO" id="GO:0005886">
    <property type="term" value="C:plasma membrane"/>
    <property type="evidence" value="ECO:0007669"/>
    <property type="project" value="UniProtKB-SubCell"/>
</dbReference>
<comment type="caution">
    <text evidence="9">The sequence shown here is derived from an EMBL/GenBank/DDBJ whole genome shotgun (WGS) entry which is preliminary data.</text>
</comment>
<comment type="subcellular location">
    <subcellularLocation>
        <location evidence="1">Cell membrane</location>
        <topology evidence="1">Multi-pass membrane protein</topology>
    </subcellularLocation>
</comment>
<dbReference type="InterPro" id="IPR035906">
    <property type="entry name" value="MetI-like_sf"/>
</dbReference>
<reference evidence="9" key="2">
    <citation type="submission" date="2020-02" db="EMBL/GenBank/DDBJ databases">
        <authorList>
            <person name="Studholme D.J."/>
        </authorList>
    </citation>
    <scope>NUCLEOTIDE SEQUENCE</scope>
    <source>
        <strain evidence="9">00238/432</strain>
    </source>
</reference>
<proteinExistence type="predicted"/>